<dbReference type="Gene3D" id="3.10.450.620">
    <property type="entry name" value="JHP933, nucleotidyltransferase-like core domain"/>
    <property type="match status" value="1"/>
</dbReference>
<comment type="caution">
    <text evidence="1">The sequence shown here is derived from an EMBL/GenBank/DDBJ whole genome shotgun (WGS) entry which is preliminary data.</text>
</comment>
<evidence type="ECO:0000313" key="2">
    <source>
        <dbReference type="Proteomes" id="UP000322699"/>
    </source>
</evidence>
<dbReference type="OrthoDB" id="9780929at2"/>
<dbReference type="Proteomes" id="UP000322699">
    <property type="component" value="Unassembled WGS sequence"/>
</dbReference>
<name>A0A5B1CLL1_9BACT</name>
<evidence type="ECO:0000313" key="1">
    <source>
        <dbReference type="EMBL" id="KAA1260234.1"/>
    </source>
</evidence>
<dbReference type="InterPro" id="IPR014942">
    <property type="entry name" value="AbiEii"/>
</dbReference>
<dbReference type="Pfam" id="PF08843">
    <property type="entry name" value="AbiEii"/>
    <property type="match status" value="1"/>
</dbReference>
<protein>
    <recommendedName>
        <fullName evidence="3">Nucleotidyl transferase AbiEii/AbiGii toxin family protein</fullName>
    </recommendedName>
</protein>
<evidence type="ECO:0008006" key="3">
    <source>
        <dbReference type="Google" id="ProtNLM"/>
    </source>
</evidence>
<keyword evidence="2" id="KW-1185">Reference proteome</keyword>
<gene>
    <name evidence="1" type="ORF">LF1_27730</name>
</gene>
<organism evidence="1 2">
    <name type="scientific">Rubripirellula obstinata</name>
    <dbReference type="NCBI Taxonomy" id="406547"/>
    <lineage>
        <taxon>Bacteria</taxon>
        <taxon>Pseudomonadati</taxon>
        <taxon>Planctomycetota</taxon>
        <taxon>Planctomycetia</taxon>
        <taxon>Pirellulales</taxon>
        <taxon>Pirellulaceae</taxon>
        <taxon>Rubripirellula</taxon>
    </lineage>
</organism>
<accession>A0A5B1CLL1</accession>
<sequence length="336" mass="38225">MDKVAGLSAKQRNELFEASASRRRLPPAIIEKDFWVCWLLKKLFNAPELKGKLVFKGGTSLSKVHGLIDRFSEDIDLVLAWGLIGYGDEGGTDPWQELPSGTQQNRFNDEFNNKAARYIREALCPLVETITSSVSGIRCIIPDDPHVIEVHYPAAFSSSAFMPEVKLEIGPLASWVPQGDHIVRPYAAEDFPQVFDDPDCPIVAITAERTFWEKATILHQQAHRAKGKRMPPRYSRHYYDLFQMKNSSVAANAIADLSLLRDVVKFKQRFYRSPWASYETAKPGTFKLMPSEAGEIELRKDYAAMRPMFFSDPPDWDEVLRGLQDLEDRINTVRTE</sequence>
<dbReference type="AlphaFoldDB" id="A0A5B1CLL1"/>
<dbReference type="EMBL" id="VRLW01000001">
    <property type="protein sequence ID" value="KAA1260234.1"/>
    <property type="molecule type" value="Genomic_DNA"/>
</dbReference>
<proteinExistence type="predicted"/>
<reference evidence="1 2" key="1">
    <citation type="submission" date="2019-08" db="EMBL/GenBank/DDBJ databases">
        <title>Deep-cultivation of Planctomycetes and their phenomic and genomic characterization uncovers novel biology.</title>
        <authorList>
            <person name="Wiegand S."/>
            <person name="Jogler M."/>
            <person name="Boedeker C."/>
            <person name="Pinto D."/>
            <person name="Vollmers J."/>
            <person name="Rivas-Marin E."/>
            <person name="Kohn T."/>
            <person name="Peeters S.H."/>
            <person name="Heuer A."/>
            <person name="Rast P."/>
            <person name="Oberbeckmann S."/>
            <person name="Bunk B."/>
            <person name="Jeske O."/>
            <person name="Meyerdierks A."/>
            <person name="Storesund J.E."/>
            <person name="Kallscheuer N."/>
            <person name="Luecker S."/>
            <person name="Lage O.M."/>
            <person name="Pohl T."/>
            <person name="Merkel B.J."/>
            <person name="Hornburger P."/>
            <person name="Mueller R.-W."/>
            <person name="Bruemmer F."/>
            <person name="Labrenz M."/>
            <person name="Spormann A.M."/>
            <person name="Op Den Camp H."/>
            <person name="Overmann J."/>
            <person name="Amann R."/>
            <person name="Jetten M.S.M."/>
            <person name="Mascher T."/>
            <person name="Medema M.H."/>
            <person name="Devos D.P."/>
            <person name="Kaster A.-K."/>
            <person name="Ovreas L."/>
            <person name="Rohde M."/>
            <person name="Galperin M.Y."/>
            <person name="Jogler C."/>
        </authorList>
    </citation>
    <scope>NUCLEOTIDE SEQUENCE [LARGE SCALE GENOMIC DNA]</scope>
    <source>
        <strain evidence="1 2">LF1</strain>
    </source>
</reference>
<dbReference type="RefSeq" id="WP_068266283.1">
    <property type="nucleotide sequence ID" value="NZ_LWSK01000116.1"/>
</dbReference>